<keyword evidence="3" id="KW-1185">Reference proteome</keyword>
<evidence type="ECO:0000313" key="3">
    <source>
        <dbReference type="Proteomes" id="UP001230220"/>
    </source>
</evidence>
<organism evidence="2 3">
    <name type="scientific">Breznakia pachnodae</name>
    <dbReference type="NCBI Taxonomy" id="265178"/>
    <lineage>
        <taxon>Bacteria</taxon>
        <taxon>Bacillati</taxon>
        <taxon>Bacillota</taxon>
        <taxon>Erysipelotrichia</taxon>
        <taxon>Erysipelotrichales</taxon>
        <taxon>Erysipelotrichaceae</taxon>
        <taxon>Breznakia</taxon>
    </lineage>
</organism>
<evidence type="ECO:0000313" key="2">
    <source>
        <dbReference type="EMBL" id="MDQ0360676.1"/>
    </source>
</evidence>
<sequence>MKFLKFKSTISDKTRTYLSYLVYIVFFFYSINIIVNAESMGGKVLIGIIAAIFLSVTLLGEYLKHLQRNLILTLAYKCQVDEVETIMNKIKRLDIFHSYKEILLTFETLYNCDIDKPQDNLDLLQSNEKLFLSSLDYCLVYNYTSFYSFYRMGNKTKAKKYYNEFIKMKDLKIKRKKVSSVYSWEFATGTYYSMIGDYKKSKSSFQKCDLDTFNHREQALYYLEYMKVCKQIKDTKTFGKLAQKAVKLEGNSAILKEIKEL</sequence>
<keyword evidence="1" id="KW-0812">Transmembrane</keyword>
<dbReference type="RefSeq" id="WP_307406765.1">
    <property type="nucleotide sequence ID" value="NZ_JAUSUR010000002.1"/>
</dbReference>
<proteinExistence type="predicted"/>
<protein>
    <recommendedName>
        <fullName evidence="4">Tetratricopeptide repeat protein</fullName>
    </recommendedName>
</protein>
<evidence type="ECO:0008006" key="4">
    <source>
        <dbReference type="Google" id="ProtNLM"/>
    </source>
</evidence>
<gene>
    <name evidence="2" type="ORF">J2S15_001421</name>
</gene>
<keyword evidence="1" id="KW-0472">Membrane</keyword>
<dbReference type="Proteomes" id="UP001230220">
    <property type="component" value="Unassembled WGS sequence"/>
</dbReference>
<dbReference type="EMBL" id="JAUSUR010000002">
    <property type="protein sequence ID" value="MDQ0360676.1"/>
    <property type="molecule type" value="Genomic_DNA"/>
</dbReference>
<evidence type="ECO:0000256" key="1">
    <source>
        <dbReference type="SAM" id="Phobius"/>
    </source>
</evidence>
<comment type="caution">
    <text evidence="2">The sequence shown here is derived from an EMBL/GenBank/DDBJ whole genome shotgun (WGS) entry which is preliminary data.</text>
</comment>
<feature type="transmembrane region" description="Helical" evidence="1">
    <location>
        <begin position="20"/>
        <end position="38"/>
    </location>
</feature>
<name>A0ABU0E1C0_9FIRM</name>
<reference evidence="2 3" key="1">
    <citation type="submission" date="2023-07" db="EMBL/GenBank/DDBJ databases">
        <title>Genomic Encyclopedia of Type Strains, Phase IV (KMG-IV): sequencing the most valuable type-strain genomes for metagenomic binning, comparative biology and taxonomic classification.</title>
        <authorList>
            <person name="Goeker M."/>
        </authorList>
    </citation>
    <scope>NUCLEOTIDE SEQUENCE [LARGE SCALE GENOMIC DNA]</scope>
    <source>
        <strain evidence="2 3">DSM 16784</strain>
    </source>
</reference>
<accession>A0ABU0E1C0</accession>
<keyword evidence="1" id="KW-1133">Transmembrane helix</keyword>
<feature type="transmembrane region" description="Helical" evidence="1">
    <location>
        <begin position="44"/>
        <end position="63"/>
    </location>
</feature>